<dbReference type="Gene3D" id="1.20.120.1020">
    <property type="entry name" value="Prion-inhibition and propagation, HeLo domain"/>
    <property type="match status" value="1"/>
</dbReference>
<evidence type="ECO:0000259" key="2">
    <source>
        <dbReference type="PROSITE" id="PS50011"/>
    </source>
</evidence>
<dbReference type="EMBL" id="JAANBB010000074">
    <property type="protein sequence ID" value="KAF7551619.1"/>
    <property type="molecule type" value="Genomic_DNA"/>
</dbReference>
<dbReference type="InterPro" id="IPR056002">
    <property type="entry name" value="DUF7580"/>
</dbReference>
<dbReference type="InterPro" id="IPR038305">
    <property type="entry name" value="HeLo_sf"/>
</dbReference>
<dbReference type="PANTHER" id="PTHR37542">
    <property type="entry name" value="HELO DOMAIN-CONTAINING PROTEIN-RELATED"/>
    <property type="match status" value="1"/>
</dbReference>
<dbReference type="PANTHER" id="PTHR37542:SF1">
    <property type="entry name" value="PRION-INHIBITION AND PROPAGATION HELO DOMAIN-CONTAINING PROTEIN"/>
    <property type="match status" value="1"/>
</dbReference>
<name>A0A9P5L9J9_9HYPO</name>
<dbReference type="Proteomes" id="UP000722485">
    <property type="component" value="Unassembled WGS sequence"/>
</dbReference>
<dbReference type="PROSITE" id="PS50011">
    <property type="entry name" value="PROTEIN_KINASE_DOM"/>
    <property type="match status" value="1"/>
</dbReference>
<gene>
    <name evidence="3" type="ORF">G7Z17_g4878</name>
</gene>
<keyword evidence="4" id="KW-1185">Reference proteome</keyword>
<sequence length="687" mass="77996">MTIVNALHSHPPVPNDPILRPHLHSSPPHDCCPCAHRHRRQRQNLSPGQIPSPIAHPSAAHDQSAEPFPVFSVLRIQLLVTALGYENECRYLNLRLRMEQQRLYAWSETSGLLDLDAKNQDKVLNSNIFNLHRQTVLDLLVQVQCLFDEFTKHQHRHNNLKVVQDDDGILEAPEKDAKQANFPMADRKRDFIKKAMAGLKAKSTGSLTRLRWVSFDKDGFEVLLGKFSSLNDNMTNILDHSLQVEIRHTVQDTNRGVLLLHHKIADLSHLVLALKSQLDASTSVGPSPMLKLEREANADALRQLSKLAKFKAFNETIDPKSDAPTLIDEAAVKFLELVRPEQQRNLFVPRYLIELVDESDAPRCEAVMKTAEGKKKVWVEWKDYDNAGPQPCSLSKADTIERVRKLAALLNHSPKPEAFRTPHCLGFFDKVDPNVPDDDVDINDCRLGLIFERPADLHLHASLPPVSLRELLQDPRVRKPRVTERIKLAQAISNCLLYLHAVHWLHKGLRSHNILFFRTRDGHVDYRQAYLSGFDYSRPGGSDEMTDAPGGDDAVHDMYRHPRTQSNRRHDRERSKKSFDIYSLGVIFVELAHWQPVEAVLGIEIQRAVTRPDVVRRVREALLTEDRVAAVGADMGEKFEEATRKCLAGGEELGLKNGDDETADEVAERLSMKFYEDVVKRLEAVVV</sequence>
<dbReference type="InterPro" id="IPR000719">
    <property type="entry name" value="Prot_kinase_dom"/>
</dbReference>
<reference evidence="3" key="1">
    <citation type="submission" date="2020-03" db="EMBL/GenBank/DDBJ databases">
        <title>Draft Genome Sequence of Cylindrodendrum hubeiense.</title>
        <authorList>
            <person name="Buettner E."/>
            <person name="Kellner H."/>
        </authorList>
    </citation>
    <scope>NUCLEOTIDE SEQUENCE</scope>
    <source>
        <strain evidence="3">IHI 201604</strain>
    </source>
</reference>
<feature type="region of interest" description="Disordered" evidence="1">
    <location>
        <begin position="42"/>
        <end position="61"/>
    </location>
</feature>
<protein>
    <recommendedName>
        <fullName evidence="2">Protein kinase domain-containing protein</fullName>
    </recommendedName>
</protein>
<comment type="caution">
    <text evidence="3">The sequence shown here is derived from an EMBL/GenBank/DDBJ whole genome shotgun (WGS) entry which is preliminary data.</text>
</comment>
<evidence type="ECO:0000256" key="1">
    <source>
        <dbReference type="SAM" id="MobiDB-lite"/>
    </source>
</evidence>
<dbReference type="GO" id="GO:0005524">
    <property type="term" value="F:ATP binding"/>
    <property type="evidence" value="ECO:0007669"/>
    <property type="project" value="InterPro"/>
</dbReference>
<dbReference type="Pfam" id="PF14479">
    <property type="entry name" value="HeLo"/>
    <property type="match status" value="1"/>
</dbReference>
<feature type="domain" description="Protein kinase" evidence="2">
    <location>
        <begin position="353"/>
        <end position="687"/>
    </location>
</feature>
<organism evidence="3 4">
    <name type="scientific">Cylindrodendrum hubeiense</name>
    <dbReference type="NCBI Taxonomy" id="595255"/>
    <lineage>
        <taxon>Eukaryota</taxon>
        <taxon>Fungi</taxon>
        <taxon>Dikarya</taxon>
        <taxon>Ascomycota</taxon>
        <taxon>Pezizomycotina</taxon>
        <taxon>Sordariomycetes</taxon>
        <taxon>Hypocreomycetidae</taxon>
        <taxon>Hypocreales</taxon>
        <taxon>Nectriaceae</taxon>
        <taxon>Cylindrodendrum</taxon>
    </lineage>
</organism>
<dbReference type="OrthoDB" id="1911848at2759"/>
<dbReference type="SUPFAM" id="SSF56112">
    <property type="entry name" value="Protein kinase-like (PK-like)"/>
    <property type="match status" value="1"/>
</dbReference>
<proteinExistence type="predicted"/>
<dbReference type="Pfam" id="PF24476">
    <property type="entry name" value="DUF7580"/>
    <property type="match status" value="1"/>
</dbReference>
<evidence type="ECO:0000313" key="3">
    <source>
        <dbReference type="EMBL" id="KAF7551619.1"/>
    </source>
</evidence>
<accession>A0A9P5L9J9</accession>
<dbReference type="AlphaFoldDB" id="A0A9P5L9J9"/>
<dbReference type="GO" id="GO:0004672">
    <property type="term" value="F:protein kinase activity"/>
    <property type="evidence" value="ECO:0007669"/>
    <property type="project" value="InterPro"/>
</dbReference>
<dbReference type="InterPro" id="IPR029498">
    <property type="entry name" value="HeLo_dom"/>
</dbReference>
<dbReference type="Gene3D" id="1.10.510.10">
    <property type="entry name" value="Transferase(Phosphotransferase) domain 1"/>
    <property type="match status" value="1"/>
</dbReference>
<dbReference type="InterPro" id="IPR011009">
    <property type="entry name" value="Kinase-like_dom_sf"/>
</dbReference>
<evidence type="ECO:0000313" key="4">
    <source>
        <dbReference type="Proteomes" id="UP000722485"/>
    </source>
</evidence>